<dbReference type="AlphaFoldDB" id="A0A7W5DVF2"/>
<feature type="signal peptide" evidence="1">
    <location>
        <begin position="1"/>
        <end position="21"/>
    </location>
</feature>
<dbReference type="Pfam" id="PF07607">
    <property type="entry name" value="DUF1570"/>
    <property type="match status" value="1"/>
</dbReference>
<evidence type="ECO:0000313" key="4">
    <source>
        <dbReference type="Proteomes" id="UP000536179"/>
    </source>
</evidence>
<dbReference type="RefSeq" id="WP_184301415.1">
    <property type="nucleotide sequence ID" value="NZ_JACHXU010000002.1"/>
</dbReference>
<gene>
    <name evidence="3" type="ORF">FHS27_000560</name>
</gene>
<evidence type="ECO:0000259" key="2">
    <source>
        <dbReference type="Pfam" id="PF07607"/>
    </source>
</evidence>
<comment type="caution">
    <text evidence="3">The sequence shown here is derived from an EMBL/GenBank/DDBJ whole genome shotgun (WGS) entry which is preliminary data.</text>
</comment>
<protein>
    <recommendedName>
        <fullName evidence="2">DUF1570 domain-containing protein</fullName>
    </recommendedName>
</protein>
<evidence type="ECO:0000256" key="1">
    <source>
        <dbReference type="SAM" id="SignalP"/>
    </source>
</evidence>
<feature type="domain" description="DUF1570" evidence="2">
    <location>
        <begin position="318"/>
        <end position="437"/>
    </location>
</feature>
<name>A0A7W5DVF2_9BACT</name>
<dbReference type="EMBL" id="JACHXU010000002">
    <property type="protein sequence ID" value="MBB3204793.1"/>
    <property type="molecule type" value="Genomic_DNA"/>
</dbReference>
<keyword evidence="1" id="KW-0732">Signal</keyword>
<proteinExistence type="predicted"/>
<dbReference type="Proteomes" id="UP000536179">
    <property type="component" value="Unassembled WGS sequence"/>
</dbReference>
<keyword evidence="4" id="KW-1185">Reference proteome</keyword>
<organism evidence="3 4">
    <name type="scientific">Aporhodopirellula rubra</name>
    <dbReference type="NCBI Taxonomy" id="980271"/>
    <lineage>
        <taxon>Bacteria</taxon>
        <taxon>Pseudomonadati</taxon>
        <taxon>Planctomycetota</taxon>
        <taxon>Planctomycetia</taxon>
        <taxon>Pirellulales</taxon>
        <taxon>Pirellulaceae</taxon>
        <taxon>Aporhodopirellula</taxon>
    </lineage>
</organism>
<feature type="chain" id="PRO_5030942917" description="DUF1570 domain-containing protein" evidence="1">
    <location>
        <begin position="22"/>
        <end position="495"/>
    </location>
</feature>
<dbReference type="InterPro" id="IPR011464">
    <property type="entry name" value="DUF1570"/>
</dbReference>
<evidence type="ECO:0000313" key="3">
    <source>
        <dbReference type="EMBL" id="MBB3204793.1"/>
    </source>
</evidence>
<accession>A0A7W5DVF2</accession>
<reference evidence="3 4" key="1">
    <citation type="submission" date="2020-08" db="EMBL/GenBank/DDBJ databases">
        <title>Genomic Encyclopedia of Type Strains, Phase III (KMG-III): the genomes of soil and plant-associated and newly described type strains.</title>
        <authorList>
            <person name="Whitman W."/>
        </authorList>
    </citation>
    <scope>NUCLEOTIDE SEQUENCE [LARGE SCALE GENOMIC DNA]</scope>
    <source>
        <strain evidence="3 4">CECT 8075</strain>
    </source>
</reference>
<sequence length="495" mass="56779">MRRALFLIFLLLVFTTLFALASQTAVADYTLYRLPGTELQLLLEGSVTHHAGGTATHRHPRGSLHFSAHDIQVLKSPSAQTIYSRRLREVRKSNDVDEVLELSKWCLQNGMLEQSKSLLSVAWKIDSTHEQLRKLAGLMRYINASVPTDPAVEEHARDYVGGRAMEVTRSKHFLLLHDAEQKEDEVTGKTRAEMRLNLLETVYESYFLTFAFRGVFLRPPNKRLEVVLFSRHGDFLQMERRLGGSLKQTAGFYLPDENISMFYDSGTSEHFKVLMELDKQLVQAREIAKKNRMAGAGDLIRFAKTIELLIDITRESEDVSTVSHEAIHHLTANTGVFPRDGAFVRWVHEGMASYFESAKLAKWSGVGVVDKTRIGYYRVLEGDPLRGSLEFIVSDFGFVLESTLGNQLPAYGQAWALTHFLFDQRFDSLMKFYKKVGQLKKQEGEMTEEIWKARANTLLEIFDECFGDRTQLELEWRRYMRGLRTDTERLAEEMD</sequence>